<organism evidence="2 3">
    <name type="scientific">Vanilla planifolia</name>
    <name type="common">Vanilla</name>
    <dbReference type="NCBI Taxonomy" id="51239"/>
    <lineage>
        <taxon>Eukaryota</taxon>
        <taxon>Viridiplantae</taxon>
        <taxon>Streptophyta</taxon>
        <taxon>Embryophyta</taxon>
        <taxon>Tracheophyta</taxon>
        <taxon>Spermatophyta</taxon>
        <taxon>Magnoliopsida</taxon>
        <taxon>Liliopsida</taxon>
        <taxon>Asparagales</taxon>
        <taxon>Orchidaceae</taxon>
        <taxon>Vanilloideae</taxon>
        <taxon>Vanilleae</taxon>
        <taxon>Vanilla</taxon>
    </lineage>
</organism>
<name>A0A835P868_VANPL</name>
<evidence type="ECO:0000313" key="1">
    <source>
        <dbReference type="EMBL" id="KAG0445781.1"/>
    </source>
</evidence>
<dbReference type="EMBL" id="JADCNL010000654">
    <property type="protein sequence ID" value="KAG0445797.1"/>
    <property type="molecule type" value="Genomic_DNA"/>
</dbReference>
<accession>A0A835P868</accession>
<dbReference type="AlphaFoldDB" id="A0A835P868"/>
<gene>
    <name evidence="2" type="ORF">HPP92_029154</name>
    <name evidence="1" type="ORF">HPP92_029165</name>
</gene>
<evidence type="ECO:0000313" key="3">
    <source>
        <dbReference type="Proteomes" id="UP000636800"/>
    </source>
</evidence>
<evidence type="ECO:0000313" key="4">
    <source>
        <dbReference type="Proteomes" id="UP000639772"/>
    </source>
</evidence>
<dbReference type="Proteomes" id="UP000636800">
    <property type="component" value="Unassembled WGS sequence"/>
</dbReference>
<sequence>MDWRELYHNCEIVGNSELNANVLYEDGLLALSHAAKHGHPGSSFHGCCRHLLLLHILHTLTLAIAGDTCYYCIFLHAAALDARAD</sequence>
<dbReference type="Proteomes" id="UP000639772">
    <property type="component" value="Unassembled WGS sequence"/>
</dbReference>
<keyword evidence="3" id="KW-1185">Reference proteome</keyword>
<comment type="caution">
    <text evidence="2">The sequence shown here is derived from an EMBL/GenBank/DDBJ whole genome shotgun (WGS) entry which is preliminary data.</text>
</comment>
<proteinExistence type="predicted"/>
<evidence type="ECO:0000313" key="2">
    <source>
        <dbReference type="EMBL" id="KAG0445797.1"/>
    </source>
</evidence>
<dbReference type="EMBL" id="JADCNM010000655">
    <property type="protein sequence ID" value="KAG0445781.1"/>
    <property type="molecule type" value="Genomic_DNA"/>
</dbReference>
<protein>
    <submittedName>
        <fullName evidence="2">Uncharacterized protein</fullName>
    </submittedName>
</protein>
<reference evidence="3 4" key="1">
    <citation type="journal article" date="2020" name="Nat. Food">
        <title>A phased Vanilla planifolia genome enables genetic improvement of flavour and production.</title>
        <authorList>
            <person name="Hasing T."/>
            <person name="Tang H."/>
            <person name="Brym M."/>
            <person name="Khazi F."/>
            <person name="Huang T."/>
            <person name="Chambers A.H."/>
        </authorList>
    </citation>
    <scope>NUCLEOTIDE SEQUENCE [LARGE SCALE GENOMIC DNA]</scope>
    <source>
        <tissue evidence="2">Leaf</tissue>
    </source>
</reference>